<sequence>MVLDRQEICRLRQSLRQDAPKSAPPPSRSTPKPRANEPTNLFKRVVNRQVSGIQGPLPEHPDADDALAEQLHQLKAYYEDKVSTLAAQVADMTTQLSNAAIEKTCLENQANEMQALVETQYEKLRRASDERASLMACEREHYWKRIEDDSSALTRQLDDLVARIKGLDAARTAFEIEYDQQLRAWTAQKDDWDHRMQQMQFHDDTNRKAIHDLSTRLQAVDVAKGHAEATIETLQHANRQLHAQLDECTQTLQGQLQRMRDTDMASWTLKQQLQRTANDTHVLSTRCAKAEATVEQLTLSAEGLKDTIRTLTSEVQRLVGMLRDQEGVLEAKERSLTKLRRELGETHDRLADEEERKLEAQKDASSLSQRYYICAAIDLLCIYRW</sequence>
<accession>A0A067CHG7</accession>
<dbReference type="OMA" id="DRQEICR"/>
<keyword evidence="1" id="KW-0175">Coiled coil</keyword>
<dbReference type="RefSeq" id="XP_012202941.1">
    <property type="nucleotide sequence ID" value="XM_012347551.1"/>
</dbReference>
<dbReference type="AlphaFoldDB" id="A0A067CHG7"/>
<protein>
    <submittedName>
        <fullName evidence="3">Uncharacterized protein</fullName>
    </submittedName>
</protein>
<evidence type="ECO:0000256" key="2">
    <source>
        <dbReference type="SAM" id="MobiDB-lite"/>
    </source>
</evidence>
<reference evidence="3 4" key="1">
    <citation type="journal article" date="2013" name="PLoS Genet.">
        <title>Distinctive expansion of potential virulence genes in the genome of the oomycete fish pathogen Saprolegnia parasitica.</title>
        <authorList>
            <person name="Jiang R.H."/>
            <person name="de Bruijn I."/>
            <person name="Haas B.J."/>
            <person name="Belmonte R."/>
            <person name="Lobach L."/>
            <person name="Christie J."/>
            <person name="van den Ackerveken G."/>
            <person name="Bottin A."/>
            <person name="Bulone V."/>
            <person name="Diaz-Moreno S.M."/>
            <person name="Dumas B."/>
            <person name="Fan L."/>
            <person name="Gaulin E."/>
            <person name="Govers F."/>
            <person name="Grenville-Briggs L.J."/>
            <person name="Horner N.R."/>
            <person name="Levin J.Z."/>
            <person name="Mammella M."/>
            <person name="Meijer H.J."/>
            <person name="Morris P."/>
            <person name="Nusbaum C."/>
            <person name="Oome S."/>
            <person name="Phillips A.J."/>
            <person name="van Rooyen D."/>
            <person name="Rzeszutek E."/>
            <person name="Saraiva M."/>
            <person name="Secombes C.J."/>
            <person name="Seidl M.F."/>
            <person name="Snel B."/>
            <person name="Stassen J.H."/>
            <person name="Sykes S."/>
            <person name="Tripathy S."/>
            <person name="van den Berg H."/>
            <person name="Vega-Arreguin J.C."/>
            <person name="Wawra S."/>
            <person name="Young S.K."/>
            <person name="Zeng Q."/>
            <person name="Dieguez-Uribeondo J."/>
            <person name="Russ C."/>
            <person name="Tyler B.M."/>
            <person name="van West P."/>
        </authorList>
    </citation>
    <scope>NUCLEOTIDE SEQUENCE [LARGE SCALE GENOMIC DNA]</scope>
    <source>
        <strain evidence="3 4">CBS 223.65</strain>
    </source>
</reference>
<feature type="region of interest" description="Disordered" evidence="2">
    <location>
        <begin position="13"/>
        <end position="39"/>
    </location>
</feature>
<evidence type="ECO:0000256" key="1">
    <source>
        <dbReference type="SAM" id="Coils"/>
    </source>
</evidence>
<name>A0A067CHG7_SAPPC</name>
<feature type="coiled-coil region" evidence="1">
    <location>
        <begin position="96"/>
        <end position="130"/>
    </location>
</feature>
<proteinExistence type="predicted"/>
<dbReference type="VEuPathDB" id="FungiDB:SPRG_08307"/>
<dbReference type="SUPFAM" id="SSF90257">
    <property type="entry name" value="Myosin rod fragments"/>
    <property type="match status" value="1"/>
</dbReference>
<organism evidence="3 4">
    <name type="scientific">Saprolegnia parasitica (strain CBS 223.65)</name>
    <dbReference type="NCBI Taxonomy" id="695850"/>
    <lineage>
        <taxon>Eukaryota</taxon>
        <taxon>Sar</taxon>
        <taxon>Stramenopiles</taxon>
        <taxon>Oomycota</taxon>
        <taxon>Saprolegniomycetes</taxon>
        <taxon>Saprolegniales</taxon>
        <taxon>Saprolegniaceae</taxon>
        <taxon>Saprolegnia</taxon>
    </lineage>
</organism>
<dbReference type="EMBL" id="KK583225">
    <property type="protein sequence ID" value="KDO26232.1"/>
    <property type="molecule type" value="Genomic_DNA"/>
</dbReference>
<gene>
    <name evidence="3" type="ORF">SPRG_08307</name>
</gene>
<dbReference type="GeneID" id="24130536"/>
<evidence type="ECO:0000313" key="4">
    <source>
        <dbReference type="Proteomes" id="UP000030745"/>
    </source>
</evidence>
<dbReference type="Proteomes" id="UP000030745">
    <property type="component" value="Unassembled WGS sequence"/>
</dbReference>
<dbReference type="OrthoDB" id="75253at2759"/>
<keyword evidence="4" id="KW-1185">Reference proteome</keyword>
<dbReference type="KEGG" id="spar:SPRG_08307"/>
<feature type="coiled-coil region" evidence="1">
    <location>
        <begin position="287"/>
        <end position="370"/>
    </location>
</feature>
<dbReference type="SUPFAM" id="SSF57997">
    <property type="entry name" value="Tropomyosin"/>
    <property type="match status" value="1"/>
</dbReference>
<evidence type="ECO:0000313" key="3">
    <source>
        <dbReference type="EMBL" id="KDO26232.1"/>
    </source>
</evidence>